<keyword evidence="3" id="KW-1185">Reference proteome</keyword>
<dbReference type="RefSeq" id="WP_309718909.1">
    <property type="nucleotide sequence ID" value="NZ_JARWAM010000004.1"/>
</dbReference>
<dbReference type="Proteomes" id="UP001251374">
    <property type="component" value="Unassembled WGS sequence"/>
</dbReference>
<comment type="caution">
    <text evidence="2">The sequence shown here is derived from an EMBL/GenBank/DDBJ whole genome shotgun (WGS) entry which is preliminary data.</text>
</comment>
<dbReference type="InterPro" id="IPR002575">
    <property type="entry name" value="Aminoglycoside_PTrfase"/>
</dbReference>
<protein>
    <submittedName>
        <fullName evidence="2">Aminoglycoside phosphotransferase family protein</fullName>
        <ecNumber evidence="2">2.7.1.-</ecNumber>
    </submittedName>
</protein>
<dbReference type="EMBL" id="JARWAM010000004">
    <property type="protein sequence ID" value="MDR5905044.1"/>
    <property type="molecule type" value="Genomic_DNA"/>
</dbReference>
<keyword evidence="2" id="KW-0808">Transferase</keyword>
<organism evidence="2 3">
    <name type="scientific">Franzmannia qiaohouensis</name>
    <dbReference type="NCBI Taxonomy" id="1329370"/>
    <lineage>
        <taxon>Bacteria</taxon>
        <taxon>Pseudomonadati</taxon>
        <taxon>Pseudomonadota</taxon>
        <taxon>Gammaproteobacteria</taxon>
        <taxon>Oceanospirillales</taxon>
        <taxon>Halomonadaceae</taxon>
        <taxon>Franzmannia</taxon>
    </lineage>
</organism>
<evidence type="ECO:0000259" key="1">
    <source>
        <dbReference type="Pfam" id="PF01636"/>
    </source>
</evidence>
<gene>
    <name evidence="2" type="ORF">QC821_07160</name>
</gene>
<dbReference type="Pfam" id="PF01636">
    <property type="entry name" value="APH"/>
    <property type="match status" value="1"/>
</dbReference>
<name>A0ABU1HDY0_9GAMM</name>
<dbReference type="GO" id="GO:0016740">
    <property type="term" value="F:transferase activity"/>
    <property type="evidence" value="ECO:0007669"/>
    <property type="project" value="UniProtKB-KW"/>
</dbReference>
<evidence type="ECO:0000313" key="2">
    <source>
        <dbReference type="EMBL" id="MDR5905044.1"/>
    </source>
</evidence>
<proteinExistence type="predicted"/>
<reference evidence="2 3" key="1">
    <citation type="submission" date="2023-04" db="EMBL/GenBank/DDBJ databases">
        <title>A long-awaited taxogenomic arrangement of the family Halomonadaceae.</title>
        <authorList>
            <person name="De La Haba R."/>
            <person name="Chuvochina M."/>
            <person name="Wittouck S."/>
            <person name="Arahal D.R."/>
            <person name="Sanchez-Porro C."/>
            <person name="Hugenholtz P."/>
            <person name="Ventosa A."/>
        </authorList>
    </citation>
    <scope>NUCLEOTIDE SEQUENCE [LARGE SCALE GENOMIC DNA]</scope>
    <source>
        <strain evidence="2 3">DSM 26770</strain>
    </source>
</reference>
<dbReference type="SUPFAM" id="SSF56112">
    <property type="entry name" value="Protein kinase-like (PK-like)"/>
    <property type="match status" value="1"/>
</dbReference>
<evidence type="ECO:0000313" key="3">
    <source>
        <dbReference type="Proteomes" id="UP001251374"/>
    </source>
</evidence>
<accession>A0ABU1HDY0</accession>
<dbReference type="InterPro" id="IPR011009">
    <property type="entry name" value="Kinase-like_dom_sf"/>
</dbReference>
<dbReference type="Gene3D" id="3.90.1200.10">
    <property type="match status" value="1"/>
</dbReference>
<feature type="domain" description="Aminoglycoside phosphotransferase" evidence="1">
    <location>
        <begin position="42"/>
        <end position="247"/>
    </location>
</feature>
<dbReference type="EC" id="2.7.1.-" evidence="2"/>
<sequence length="370" mass="40444">MSVISLDAVRSALANTPWADAPLLRLEDSGLAHAHLHLGSSGWLLRIPKQSQMGLEPETHLTYEACCFARAEPSGVTPALAERLPPASSLPRGALVVKAIEGRHAALPEDLTALMHSLAAIHRLPLPDAPGRAPLLAPHDPLAAMHHEVLDQARYLAEAGLEASVERAIRGELEQFAATLDSPGRPPPRLITFDAHPGNFLIDGHGQAWMVDLEKARYSYPGFDLAHATLYTSTTWDLNSQAVLDCDTVLDAYAAWEQAMGEAGRAHRAWHLPLRRAMWLWSITWCAKWQVTSGAPPLRDARGQDWSRQHNSDALNDHVQDRVAHYLSAPVVEAMVAEFRTLAAAFGDDARRPLSTAPHVNLSQSQGTQR</sequence>